<evidence type="ECO:0000313" key="3">
    <source>
        <dbReference type="Proteomes" id="UP000002051"/>
    </source>
</evidence>
<reference evidence="2" key="3">
    <citation type="submission" date="2015-04" db="UniProtKB">
        <authorList>
            <consortium name="EnsemblPlants"/>
        </authorList>
    </citation>
    <scope>IDENTIFICATION</scope>
    <source>
        <strain evidence="2">cv. Jemalong A17</strain>
    </source>
</reference>
<dbReference type="PaxDb" id="3880-AES86377"/>
<evidence type="ECO:0000313" key="2">
    <source>
        <dbReference type="EnsemblPlants" id="AES86377"/>
    </source>
</evidence>
<reference evidence="1 3" key="1">
    <citation type="journal article" date="2011" name="Nature">
        <title>The Medicago genome provides insight into the evolution of rhizobial symbioses.</title>
        <authorList>
            <person name="Young N.D."/>
            <person name="Debelle F."/>
            <person name="Oldroyd G.E."/>
            <person name="Geurts R."/>
            <person name="Cannon S.B."/>
            <person name="Udvardi M.K."/>
            <person name="Benedito V.A."/>
            <person name="Mayer K.F."/>
            <person name="Gouzy J."/>
            <person name="Schoof H."/>
            <person name="Van de Peer Y."/>
            <person name="Proost S."/>
            <person name="Cook D.R."/>
            <person name="Meyers B.C."/>
            <person name="Spannagl M."/>
            <person name="Cheung F."/>
            <person name="De Mita S."/>
            <person name="Krishnakumar V."/>
            <person name="Gundlach H."/>
            <person name="Zhou S."/>
            <person name="Mudge J."/>
            <person name="Bharti A.K."/>
            <person name="Murray J.D."/>
            <person name="Naoumkina M.A."/>
            <person name="Rosen B."/>
            <person name="Silverstein K.A."/>
            <person name="Tang H."/>
            <person name="Rombauts S."/>
            <person name="Zhao P.X."/>
            <person name="Zhou P."/>
            <person name="Barbe V."/>
            <person name="Bardou P."/>
            <person name="Bechner M."/>
            <person name="Bellec A."/>
            <person name="Berger A."/>
            <person name="Berges H."/>
            <person name="Bidwell S."/>
            <person name="Bisseling T."/>
            <person name="Choisne N."/>
            <person name="Couloux A."/>
            <person name="Denny R."/>
            <person name="Deshpande S."/>
            <person name="Dai X."/>
            <person name="Doyle J.J."/>
            <person name="Dudez A.M."/>
            <person name="Farmer A.D."/>
            <person name="Fouteau S."/>
            <person name="Franken C."/>
            <person name="Gibelin C."/>
            <person name="Gish J."/>
            <person name="Goldstein S."/>
            <person name="Gonzalez A.J."/>
            <person name="Green P.J."/>
            <person name="Hallab A."/>
            <person name="Hartog M."/>
            <person name="Hua A."/>
            <person name="Humphray S.J."/>
            <person name="Jeong D.H."/>
            <person name="Jing Y."/>
            <person name="Jocker A."/>
            <person name="Kenton S.M."/>
            <person name="Kim D.J."/>
            <person name="Klee K."/>
            <person name="Lai H."/>
            <person name="Lang C."/>
            <person name="Lin S."/>
            <person name="Macmil S.L."/>
            <person name="Magdelenat G."/>
            <person name="Matthews L."/>
            <person name="McCorrison J."/>
            <person name="Monaghan E.L."/>
            <person name="Mun J.H."/>
            <person name="Najar F.Z."/>
            <person name="Nicholson C."/>
            <person name="Noirot C."/>
            <person name="O'Bleness M."/>
            <person name="Paule C.R."/>
            <person name="Poulain J."/>
            <person name="Prion F."/>
            <person name="Qin B."/>
            <person name="Qu C."/>
            <person name="Retzel E.F."/>
            <person name="Riddle C."/>
            <person name="Sallet E."/>
            <person name="Samain S."/>
            <person name="Samson N."/>
            <person name="Sanders I."/>
            <person name="Saurat O."/>
            <person name="Scarpelli C."/>
            <person name="Schiex T."/>
            <person name="Segurens B."/>
            <person name="Severin A.J."/>
            <person name="Sherrier D.J."/>
            <person name="Shi R."/>
            <person name="Sims S."/>
            <person name="Singer S.R."/>
            <person name="Sinharoy S."/>
            <person name="Sterck L."/>
            <person name="Viollet A."/>
            <person name="Wang B.B."/>
            <person name="Wang K."/>
            <person name="Wang M."/>
            <person name="Wang X."/>
            <person name="Warfsmann J."/>
            <person name="Weissenbach J."/>
            <person name="White D.D."/>
            <person name="White J.D."/>
            <person name="Wiley G.B."/>
            <person name="Wincker P."/>
            <person name="Xing Y."/>
            <person name="Yang L."/>
            <person name="Yao Z."/>
            <person name="Ying F."/>
            <person name="Zhai J."/>
            <person name="Zhou L."/>
            <person name="Zuber A."/>
            <person name="Denarie J."/>
            <person name="Dixon R.A."/>
            <person name="May G.D."/>
            <person name="Schwartz D.C."/>
            <person name="Rogers J."/>
            <person name="Quetier F."/>
            <person name="Town C.D."/>
            <person name="Roe B.A."/>
        </authorList>
    </citation>
    <scope>NUCLEOTIDE SEQUENCE [LARGE SCALE GENOMIC DNA]</scope>
    <source>
        <strain evidence="1">A17</strain>
        <strain evidence="2 3">cv. Jemalong A17</strain>
    </source>
</reference>
<name>G7JD63_MEDTR</name>
<gene>
    <name evidence="1" type="ordered locus">MTR_4g006330</name>
</gene>
<evidence type="ECO:0000313" key="1">
    <source>
        <dbReference type="EMBL" id="AES86377.1"/>
    </source>
</evidence>
<dbReference type="EnsemblPlants" id="AES86377">
    <property type="protein sequence ID" value="AES86377"/>
    <property type="gene ID" value="MTR_4g006330"/>
</dbReference>
<organism evidence="1 3">
    <name type="scientific">Medicago truncatula</name>
    <name type="common">Barrel medic</name>
    <name type="synonym">Medicago tribuloides</name>
    <dbReference type="NCBI Taxonomy" id="3880"/>
    <lineage>
        <taxon>Eukaryota</taxon>
        <taxon>Viridiplantae</taxon>
        <taxon>Streptophyta</taxon>
        <taxon>Embryophyta</taxon>
        <taxon>Tracheophyta</taxon>
        <taxon>Spermatophyta</taxon>
        <taxon>Magnoliopsida</taxon>
        <taxon>eudicotyledons</taxon>
        <taxon>Gunneridae</taxon>
        <taxon>Pentapetalae</taxon>
        <taxon>rosids</taxon>
        <taxon>fabids</taxon>
        <taxon>Fabales</taxon>
        <taxon>Fabaceae</taxon>
        <taxon>Papilionoideae</taxon>
        <taxon>50 kb inversion clade</taxon>
        <taxon>NPAAA clade</taxon>
        <taxon>Hologalegina</taxon>
        <taxon>IRL clade</taxon>
        <taxon>Trifolieae</taxon>
        <taxon>Medicago</taxon>
    </lineage>
</organism>
<sequence>MKCTNQYGLHLYPSSTASLIFYTNVVFETCWLRNFFLELNCPIHNVNMVHCNNSSAIYLPNNQI</sequence>
<reference evidence="1 3" key="2">
    <citation type="journal article" date="2014" name="BMC Genomics">
        <title>An improved genome release (version Mt4.0) for the model legume Medicago truncatula.</title>
        <authorList>
            <person name="Tang H."/>
            <person name="Krishnakumar V."/>
            <person name="Bidwell S."/>
            <person name="Rosen B."/>
            <person name="Chan A."/>
            <person name="Zhou S."/>
            <person name="Gentzbittel L."/>
            <person name="Childs K.L."/>
            <person name="Yandell M."/>
            <person name="Gundlach H."/>
            <person name="Mayer K.F."/>
            <person name="Schwartz D.C."/>
            <person name="Town C.D."/>
        </authorList>
    </citation>
    <scope>GENOME REANNOTATION</scope>
    <source>
        <strain evidence="2 3">cv. Jemalong A17</strain>
    </source>
</reference>
<accession>G7JD63</accession>
<proteinExistence type="predicted"/>
<dbReference type="AlphaFoldDB" id="G7JD63"/>
<dbReference type="HOGENOM" id="CLU_2871001_0_0_1"/>
<protein>
    <submittedName>
        <fullName evidence="1 2">Uncharacterized protein</fullName>
    </submittedName>
</protein>
<keyword evidence="3" id="KW-1185">Reference proteome</keyword>
<dbReference type="Proteomes" id="UP000002051">
    <property type="component" value="Chromosome 4"/>
</dbReference>
<dbReference type="EMBL" id="CM001220">
    <property type="protein sequence ID" value="AES86377.1"/>
    <property type="molecule type" value="Genomic_DNA"/>
</dbReference>